<evidence type="ECO:0000313" key="2">
    <source>
        <dbReference type="EMBL" id="GGI85695.1"/>
    </source>
</evidence>
<feature type="compositionally biased region" description="Basic residues" evidence="1">
    <location>
        <begin position="7"/>
        <end position="17"/>
    </location>
</feature>
<protein>
    <submittedName>
        <fullName evidence="2">Zinc chelation protein SecC</fullName>
    </submittedName>
</protein>
<organism evidence="2 3">
    <name type="scientific">Shewanella gelidii</name>
    <dbReference type="NCBI Taxonomy" id="1642821"/>
    <lineage>
        <taxon>Bacteria</taxon>
        <taxon>Pseudomonadati</taxon>
        <taxon>Pseudomonadota</taxon>
        <taxon>Gammaproteobacteria</taxon>
        <taxon>Alteromonadales</taxon>
        <taxon>Shewanellaceae</taxon>
        <taxon>Shewanella</taxon>
    </lineage>
</organism>
<gene>
    <name evidence="2" type="ORF">GCM10009332_23740</name>
</gene>
<evidence type="ECO:0000256" key="1">
    <source>
        <dbReference type="SAM" id="MobiDB-lite"/>
    </source>
</evidence>
<dbReference type="EMBL" id="BMPZ01000006">
    <property type="protein sequence ID" value="GGI85695.1"/>
    <property type="molecule type" value="Genomic_DNA"/>
</dbReference>
<evidence type="ECO:0000313" key="3">
    <source>
        <dbReference type="Proteomes" id="UP000613743"/>
    </source>
</evidence>
<dbReference type="InterPro" id="IPR004027">
    <property type="entry name" value="SEC_C_motif"/>
</dbReference>
<keyword evidence="3" id="KW-1185">Reference proteome</keyword>
<dbReference type="SUPFAM" id="SSF103642">
    <property type="entry name" value="Sec-C motif"/>
    <property type="match status" value="1"/>
</dbReference>
<proteinExistence type="predicted"/>
<reference evidence="2" key="2">
    <citation type="submission" date="2020-09" db="EMBL/GenBank/DDBJ databases">
        <authorList>
            <person name="Sun Q."/>
            <person name="Ohkuma M."/>
        </authorList>
    </citation>
    <scope>NUCLEOTIDE SEQUENCE</scope>
    <source>
        <strain evidence="2">JCM 30804</strain>
    </source>
</reference>
<dbReference type="NCBIfam" id="TIGR04102">
    <property type="entry name" value="SWIM_PBPRA1643"/>
    <property type="match status" value="1"/>
</dbReference>
<dbReference type="Proteomes" id="UP000613743">
    <property type="component" value="Unassembled WGS sequence"/>
</dbReference>
<dbReference type="RefSeq" id="WP_188921186.1">
    <property type="nucleotide sequence ID" value="NZ_BMPZ01000006.1"/>
</dbReference>
<accession>A0A917NB99</accession>
<dbReference type="Gene3D" id="3.10.450.50">
    <property type="match status" value="1"/>
</dbReference>
<comment type="caution">
    <text evidence="2">The sequence shown here is derived from an EMBL/GenBank/DDBJ whole genome shotgun (WGS) entry which is preliminary data.</text>
</comment>
<dbReference type="AlphaFoldDB" id="A0A917NB99"/>
<dbReference type="InterPro" id="IPR026368">
    <property type="entry name" value="SWIM_PBPRA1643"/>
</dbReference>
<dbReference type="Pfam" id="PF02810">
    <property type="entry name" value="SEC-C"/>
    <property type="match status" value="1"/>
</dbReference>
<sequence>MSDKFFFKGRKTPKPKHQSFGYNTNRTKKIGTKEHPFELSVQTQQRADELQQLIEAQTMFATIVVNADTEENIEQWTFFNQKPVAVKAEAKVGRNCPCVCGSGKKFKACCGR</sequence>
<name>A0A917NB99_9GAMM</name>
<reference evidence="2" key="1">
    <citation type="journal article" date="2014" name="Int. J. Syst. Evol. Microbiol.">
        <title>Complete genome sequence of Corynebacterium casei LMG S-19264T (=DSM 44701T), isolated from a smear-ripened cheese.</title>
        <authorList>
            <consortium name="US DOE Joint Genome Institute (JGI-PGF)"/>
            <person name="Walter F."/>
            <person name="Albersmeier A."/>
            <person name="Kalinowski J."/>
            <person name="Ruckert C."/>
        </authorList>
    </citation>
    <scope>NUCLEOTIDE SEQUENCE</scope>
    <source>
        <strain evidence="2">JCM 30804</strain>
    </source>
</reference>
<feature type="region of interest" description="Disordered" evidence="1">
    <location>
        <begin position="1"/>
        <end position="27"/>
    </location>
</feature>